<dbReference type="OrthoDB" id="6383742at2"/>
<dbReference type="Proteomes" id="UP000249688">
    <property type="component" value="Unassembled WGS sequence"/>
</dbReference>
<keyword evidence="1" id="KW-0808">Transferase</keyword>
<dbReference type="Gene3D" id="3.40.50.2000">
    <property type="entry name" value="Glycogen Phosphorylase B"/>
    <property type="match status" value="2"/>
</dbReference>
<evidence type="ECO:0000313" key="2">
    <source>
        <dbReference type="Proteomes" id="UP000249688"/>
    </source>
</evidence>
<gene>
    <name evidence="1" type="ORF">C8P66_10860</name>
</gene>
<dbReference type="AlphaFoldDB" id="A0A2W7ILZ2"/>
<reference evidence="1 2" key="1">
    <citation type="submission" date="2018-06" db="EMBL/GenBank/DDBJ databases">
        <title>Genomic Encyclopedia of Archaeal and Bacterial Type Strains, Phase II (KMG-II): from individual species to whole genera.</title>
        <authorList>
            <person name="Goeker M."/>
        </authorList>
    </citation>
    <scope>NUCLEOTIDE SEQUENCE [LARGE SCALE GENOMIC DNA]</scope>
    <source>
        <strain evidence="1 2">DSM 24525</strain>
    </source>
</reference>
<dbReference type="EMBL" id="QKYU01000008">
    <property type="protein sequence ID" value="PZW46781.1"/>
    <property type="molecule type" value="Genomic_DNA"/>
</dbReference>
<proteinExistence type="predicted"/>
<dbReference type="GO" id="GO:0016740">
    <property type="term" value="F:transferase activity"/>
    <property type="evidence" value="ECO:0007669"/>
    <property type="project" value="UniProtKB-KW"/>
</dbReference>
<comment type="caution">
    <text evidence="1">The sequence shown here is derived from an EMBL/GenBank/DDBJ whole genome shotgun (WGS) entry which is preliminary data.</text>
</comment>
<protein>
    <submittedName>
        <fullName evidence="1">Glycosyltransferase involved in cell wall biosynthesis</fullName>
    </submittedName>
</protein>
<sequence>MILVFDMTNTGTGHVPINRGLLQAMSLAFPRQQIRMHADADHLAALRDDRAIERLLNVEFKPIALSPLYRWKTHVVSARRFLHEWRVLRAALAAAPVRQPHLIVLASATPTAIAAAVMAAAAAPMPVAVQVGLHGNLNEVIGWRPRNPVARRFDLRSMLSLPNPMLRFLVFEDCIRDALAMILPETALRTDVLPHPVDGREAAGHPAPGLGVPLRVGLVGMATEAKGLTAFLDTARLFRQRYGDAIEFHIIGGRPHTTPRERFADIAHEVEIGHISREKFVAGLARLHYVFLPLQPGYYSLSPSGGLMDAVAWGKPVIASRVPITESLFRQGEDIGHLCDDLEGMQAALHAVMAGMDTARYGQQTAALARLRDGRGPEALSRIWRGIVTRGFPKLVPATPAAPRYFAPL</sequence>
<name>A0A2W7ILZ2_9PROT</name>
<dbReference type="Pfam" id="PF13692">
    <property type="entry name" value="Glyco_trans_1_4"/>
    <property type="match status" value="1"/>
</dbReference>
<organism evidence="1 2">
    <name type="scientific">Humitalea rosea</name>
    <dbReference type="NCBI Taxonomy" id="990373"/>
    <lineage>
        <taxon>Bacteria</taxon>
        <taxon>Pseudomonadati</taxon>
        <taxon>Pseudomonadota</taxon>
        <taxon>Alphaproteobacteria</taxon>
        <taxon>Acetobacterales</taxon>
        <taxon>Roseomonadaceae</taxon>
        <taxon>Humitalea</taxon>
    </lineage>
</organism>
<keyword evidence="2" id="KW-1185">Reference proteome</keyword>
<accession>A0A2W7ILZ2</accession>
<dbReference type="RefSeq" id="WP_146422772.1">
    <property type="nucleotide sequence ID" value="NZ_QKYU01000008.1"/>
</dbReference>
<dbReference type="SUPFAM" id="SSF53756">
    <property type="entry name" value="UDP-Glycosyltransferase/glycogen phosphorylase"/>
    <property type="match status" value="1"/>
</dbReference>
<evidence type="ECO:0000313" key="1">
    <source>
        <dbReference type="EMBL" id="PZW46781.1"/>
    </source>
</evidence>